<evidence type="ECO:0000313" key="1">
    <source>
        <dbReference type="EMBL" id="KAJ2891615.1"/>
    </source>
</evidence>
<protein>
    <submittedName>
        <fullName evidence="1">Uncharacterized protein</fullName>
    </submittedName>
</protein>
<name>A0ACC1M0B6_9FUNG</name>
<sequence length="179" mass="20150">MDSSSLPQPRSICSAERNRLLYHKSNGKLKTKAPNAFMLYRLSVVKSLKGTSRSAHEINNSISGWWRSMSSQEQQKYKTISRKMQSQLNEMNNIKPPQRVGSGSVERLQIVVPDLFHSSISTRVVSSRVSKRDCNSVDVLWGNTLNIDGSSIVSFHLDRSGIGILFPNQQQILPAYTQQ</sequence>
<dbReference type="EMBL" id="JANBVB010000939">
    <property type="protein sequence ID" value="KAJ2891615.1"/>
    <property type="molecule type" value="Genomic_DNA"/>
</dbReference>
<accession>A0ACC1M0B6</accession>
<organism evidence="1 2">
    <name type="scientific">Coemansia aciculifera</name>
    <dbReference type="NCBI Taxonomy" id="417176"/>
    <lineage>
        <taxon>Eukaryota</taxon>
        <taxon>Fungi</taxon>
        <taxon>Fungi incertae sedis</taxon>
        <taxon>Zoopagomycota</taxon>
        <taxon>Kickxellomycotina</taxon>
        <taxon>Kickxellomycetes</taxon>
        <taxon>Kickxellales</taxon>
        <taxon>Kickxellaceae</taxon>
        <taxon>Coemansia</taxon>
    </lineage>
</organism>
<evidence type="ECO:0000313" key="2">
    <source>
        <dbReference type="Proteomes" id="UP001139981"/>
    </source>
</evidence>
<keyword evidence="2" id="KW-1185">Reference proteome</keyword>
<gene>
    <name evidence="1" type="ORF">IWW38_003547</name>
</gene>
<comment type="caution">
    <text evidence="1">The sequence shown here is derived from an EMBL/GenBank/DDBJ whole genome shotgun (WGS) entry which is preliminary data.</text>
</comment>
<proteinExistence type="predicted"/>
<dbReference type="Proteomes" id="UP001139981">
    <property type="component" value="Unassembled WGS sequence"/>
</dbReference>
<reference evidence="1" key="1">
    <citation type="submission" date="2022-07" db="EMBL/GenBank/DDBJ databases">
        <title>Phylogenomic reconstructions and comparative analyses of Kickxellomycotina fungi.</title>
        <authorList>
            <person name="Reynolds N.K."/>
            <person name="Stajich J.E."/>
            <person name="Barry K."/>
            <person name="Grigoriev I.V."/>
            <person name="Crous P."/>
            <person name="Smith M.E."/>
        </authorList>
    </citation>
    <scope>NUCLEOTIDE SEQUENCE</scope>
    <source>
        <strain evidence="1">CBS 190363</strain>
    </source>
</reference>